<evidence type="ECO:0000256" key="4">
    <source>
        <dbReference type="ARBA" id="ARBA00035267"/>
    </source>
</evidence>
<evidence type="ECO:0000313" key="5">
    <source>
        <dbReference type="EMBL" id="CAG8657122.1"/>
    </source>
</evidence>
<evidence type="ECO:0000256" key="2">
    <source>
        <dbReference type="ARBA" id="ARBA00022980"/>
    </source>
</evidence>
<dbReference type="PANTHER" id="PTHR15893">
    <property type="entry name" value="RIBOSOMAL PROTEIN L27"/>
    <property type="match status" value="1"/>
</dbReference>
<organism evidence="5 6">
    <name type="scientific">Ambispora gerdemannii</name>
    <dbReference type="NCBI Taxonomy" id="144530"/>
    <lineage>
        <taxon>Eukaryota</taxon>
        <taxon>Fungi</taxon>
        <taxon>Fungi incertae sedis</taxon>
        <taxon>Mucoromycota</taxon>
        <taxon>Glomeromycotina</taxon>
        <taxon>Glomeromycetes</taxon>
        <taxon>Archaeosporales</taxon>
        <taxon>Ambisporaceae</taxon>
        <taxon>Ambispora</taxon>
    </lineage>
</organism>
<dbReference type="OrthoDB" id="1867012at2759"/>
<dbReference type="PROSITE" id="PS00831">
    <property type="entry name" value="RIBOSOMAL_L27"/>
    <property type="match status" value="1"/>
</dbReference>
<proteinExistence type="inferred from homology"/>
<keyword evidence="3" id="KW-0687">Ribonucleoprotein</keyword>
<dbReference type="InterPro" id="IPR018261">
    <property type="entry name" value="Ribosomal_bL27_CS"/>
</dbReference>
<evidence type="ECO:0000313" key="6">
    <source>
        <dbReference type="Proteomes" id="UP000789831"/>
    </source>
</evidence>
<dbReference type="InterPro" id="IPR001684">
    <property type="entry name" value="Ribosomal_bL27"/>
</dbReference>
<evidence type="ECO:0000256" key="1">
    <source>
        <dbReference type="ARBA" id="ARBA00010797"/>
    </source>
</evidence>
<reference evidence="5" key="1">
    <citation type="submission" date="2021-06" db="EMBL/GenBank/DDBJ databases">
        <authorList>
            <person name="Kallberg Y."/>
            <person name="Tangrot J."/>
            <person name="Rosling A."/>
        </authorList>
    </citation>
    <scope>NUCLEOTIDE SEQUENCE</scope>
    <source>
        <strain evidence="5">MT106</strain>
    </source>
</reference>
<protein>
    <recommendedName>
        <fullName evidence="4">Large ribosomal subunit protein bL27m</fullName>
    </recommendedName>
</protein>
<dbReference type="GO" id="GO:0005762">
    <property type="term" value="C:mitochondrial large ribosomal subunit"/>
    <property type="evidence" value="ECO:0007669"/>
    <property type="project" value="TreeGrafter"/>
</dbReference>
<dbReference type="PRINTS" id="PR00063">
    <property type="entry name" value="RIBOSOMALL27"/>
</dbReference>
<gene>
    <name evidence="5" type="ORF">AGERDE_LOCUS11647</name>
</gene>
<comment type="caution">
    <text evidence="5">The sequence shown here is derived from an EMBL/GenBank/DDBJ whole genome shotgun (WGS) entry which is preliminary data.</text>
</comment>
<sequence>GGSASTNCSHDSISKRLGVKKFGGEFVRKGSIIIRQRGTTYKGGKGVFFGRDYTVHAEYDGTVKYYKRFRGRVNRTFVESDADQGNLEYMTINTKKSFPCHGINPIETLYFASEFVKIHCQGLINRGYIISEVENGEVWKLEKKDP</sequence>
<dbReference type="SUPFAM" id="SSF110324">
    <property type="entry name" value="Ribosomal L27 protein-like"/>
    <property type="match status" value="1"/>
</dbReference>
<dbReference type="GO" id="GO:0006412">
    <property type="term" value="P:translation"/>
    <property type="evidence" value="ECO:0007669"/>
    <property type="project" value="InterPro"/>
</dbReference>
<dbReference type="PANTHER" id="PTHR15893:SF0">
    <property type="entry name" value="LARGE RIBOSOMAL SUBUNIT PROTEIN BL27M"/>
    <property type="match status" value="1"/>
</dbReference>
<evidence type="ECO:0000256" key="3">
    <source>
        <dbReference type="ARBA" id="ARBA00023274"/>
    </source>
</evidence>
<keyword evidence="6" id="KW-1185">Reference proteome</keyword>
<name>A0A9N9H9H4_9GLOM</name>
<dbReference type="AlphaFoldDB" id="A0A9N9H9H4"/>
<keyword evidence="2" id="KW-0689">Ribosomal protein</keyword>
<dbReference type="GO" id="GO:0003735">
    <property type="term" value="F:structural constituent of ribosome"/>
    <property type="evidence" value="ECO:0007669"/>
    <property type="project" value="InterPro"/>
</dbReference>
<dbReference type="Gene3D" id="2.40.50.100">
    <property type="match status" value="1"/>
</dbReference>
<dbReference type="EMBL" id="CAJVPL010005346">
    <property type="protein sequence ID" value="CAG8657122.1"/>
    <property type="molecule type" value="Genomic_DNA"/>
</dbReference>
<dbReference type="Pfam" id="PF01016">
    <property type="entry name" value="Ribosomal_L27"/>
    <property type="match status" value="1"/>
</dbReference>
<feature type="non-terminal residue" evidence="5">
    <location>
        <position position="1"/>
    </location>
</feature>
<comment type="similarity">
    <text evidence="1">Belongs to the bacterial ribosomal protein bL27 family.</text>
</comment>
<accession>A0A9N9H9H4</accession>
<dbReference type="Proteomes" id="UP000789831">
    <property type="component" value="Unassembled WGS sequence"/>
</dbReference>